<dbReference type="EMBL" id="JAKWBL010000004">
    <property type="protein sequence ID" value="MCH5600437.1"/>
    <property type="molecule type" value="Genomic_DNA"/>
</dbReference>
<dbReference type="Proteomes" id="UP001202248">
    <property type="component" value="Unassembled WGS sequence"/>
</dbReference>
<gene>
    <name evidence="1" type="ORF">MKP09_22225</name>
</gene>
<dbReference type="InterPro" id="IPR025396">
    <property type="entry name" value="DUF4302"/>
</dbReference>
<sequence>MAGCVKSPDALFDKDSATRVDEFVKNARSVLQASKEGWEIRYFPSSDLEFGGYTLFAKFTSDNEVTLTSDINDERITSSYAVIGEGGPILTFDTYNKVIHYFSEPGGDNGEGAVDSGLKGDFEFLVLVVEEGRIVLKGKKREIPSS</sequence>
<protein>
    <submittedName>
        <fullName evidence="1">DUF4302 domain-containing protein</fullName>
    </submittedName>
</protein>
<dbReference type="RefSeq" id="WP_240832599.1">
    <property type="nucleotide sequence ID" value="NZ_JAKWBL010000004.1"/>
</dbReference>
<name>A0ABS9SQ13_9BACT</name>
<reference evidence="1 2" key="1">
    <citation type="submission" date="2022-02" db="EMBL/GenBank/DDBJ databases">
        <authorList>
            <person name="Min J."/>
        </authorList>
    </citation>
    <scope>NUCLEOTIDE SEQUENCE [LARGE SCALE GENOMIC DNA]</scope>
    <source>
        <strain evidence="1 2">GR10-1</strain>
    </source>
</reference>
<comment type="caution">
    <text evidence="1">The sequence shown here is derived from an EMBL/GenBank/DDBJ whole genome shotgun (WGS) entry which is preliminary data.</text>
</comment>
<evidence type="ECO:0000313" key="1">
    <source>
        <dbReference type="EMBL" id="MCH5600437.1"/>
    </source>
</evidence>
<proteinExistence type="predicted"/>
<dbReference type="Pfam" id="PF14135">
    <property type="entry name" value="DUF4302"/>
    <property type="match status" value="1"/>
</dbReference>
<organism evidence="1 2">
    <name type="scientific">Niabella ginsengisoli</name>
    <dbReference type="NCBI Taxonomy" id="522298"/>
    <lineage>
        <taxon>Bacteria</taxon>
        <taxon>Pseudomonadati</taxon>
        <taxon>Bacteroidota</taxon>
        <taxon>Chitinophagia</taxon>
        <taxon>Chitinophagales</taxon>
        <taxon>Chitinophagaceae</taxon>
        <taxon>Niabella</taxon>
    </lineage>
</organism>
<keyword evidence="2" id="KW-1185">Reference proteome</keyword>
<accession>A0ABS9SQ13</accession>
<evidence type="ECO:0000313" key="2">
    <source>
        <dbReference type="Proteomes" id="UP001202248"/>
    </source>
</evidence>